<dbReference type="Proteomes" id="UP000828924">
    <property type="component" value="Chromosome"/>
</dbReference>
<name>A0ABY3WKM5_9ACTN</name>
<dbReference type="EMBL" id="CP071872">
    <property type="protein sequence ID" value="UNM13172.1"/>
    <property type="molecule type" value="Genomic_DNA"/>
</dbReference>
<evidence type="ECO:0000256" key="1">
    <source>
        <dbReference type="SAM" id="MobiDB-lite"/>
    </source>
</evidence>
<gene>
    <name evidence="2" type="ORF">J4032_18225</name>
</gene>
<evidence type="ECO:0000313" key="2">
    <source>
        <dbReference type="EMBL" id="UNM13172.1"/>
    </source>
</evidence>
<protein>
    <submittedName>
        <fullName evidence="2">Uncharacterized protein</fullName>
    </submittedName>
</protein>
<proteinExistence type="predicted"/>
<feature type="compositionally biased region" description="Low complexity" evidence="1">
    <location>
        <begin position="372"/>
        <end position="389"/>
    </location>
</feature>
<evidence type="ECO:0000313" key="3">
    <source>
        <dbReference type="Proteomes" id="UP000828924"/>
    </source>
</evidence>
<dbReference type="RefSeq" id="WP_242331893.1">
    <property type="nucleotide sequence ID" value="NZ_CP071872.1"/>
</dbReference>
<keyword evidence="3" id="KW-1185">Reference proteome</keyword>
<organism evidence="2 3">
    <name type="scientific">Streptomyces formicae</name>
    <dbReference type="NCBI Taxonomy" id="1616117"/>
    <lineage>
        <taxon>Bacteria</taxon>
        <taxon>Bacillati</taxon>
        <taxon>Actinomycetota</taxon>
        <taxon>Actinomycetes</taxon>
        <taxon>Kitasatosporales</taxon>
        <taxon>Streptomycetaceae</taxon>
        <taxon>Streptomyces</taxon>
    </lineage>
</organism>
<sequence>MTGVLPEFTKDWQQPWSPVFLEWTVTCSALPDIKDWTFTDSASYQWKGTGTPKDPAIITGRTPLIPLLEFLTQGRVDQHGQKDNPQWADLTTSQEDQLSVALQEIDDHLTGRAPTPNLAPTGTNATDTAVHKLLGRGPYPPIPTEDPVFSTIRAAQFHFTHLDVVDRFGHAFNLINEQTYTQRLITTAPTMTPPGDKTATGVPSRLGVQLPPALTQGARLLFNFVSTINDARTISPDTDTLDDVTPICGWIIPNRLSSPPSLLVYDPHGHALGEIRPTSRPWAPYPNQLTGATGLDEQNPHLKAFIEGLTRRTDHPQAIASLTNAINTILPSIAPPRDGTPQHLSPLLGRPLALLRTSLSLQLNGPRLDQATPTSLTTPHTTPSPESWPVKLGSPDLTTDGLIGYFTPDHDKLHTVTNPTNTDSSYLAPIDPNEITLPATPSTAPSTPTYVTLLADPQATIHAYTGILPPTALRLPPRLLSPALNTLTPLLAHGTFLATQTGTTLTAACPANTTWAWKELDPDHPNTWLTLPITKPTPITDLTQTHPEARTGYLTITQNGSNRE</sequence>
<reference evidence="2 3" key="1">
    <citation type="submission" date="2021-03" db="EMBL/GenBank/DDBJ databases">
        <title>Complete genome of Streptomyces formicae strain 1H-GS9 (DSM 100524).</title>
        <authorList>
            <person name="Atanasov K.E."/>
            <person name="Altabella T."/>
            <person name="Ferrer A."/>
        </authorList>
    </citation>
    <scope>NUCLEOTIDE SEQUENCE [LARGE SCALE GENOMIC DNA]</scope>
    <source>
        <strain evidence="2 3">1H-GS9</strain>
    </source>
</reference>
<feature type="region of interest" description="Disordered" evidence="1">
    <location>
        <begin position="364"/>
        <end position="392"/>
    </location>
</feature>
<accession>A0ABY3WKM5</accession>